<comment type="caution">
    <text evidence="1">The sequence shown here is derived from an EMBL/GenBank/DDBJ whole genome shotgun (WGS) entry which is preliminary data.</text>
</comment>
<dbReference type="EMBL" id="CM047580">
    <property type="protein sequence ID" value="KAI9921182.1"/>
    <property type="molecule type" value="Genomic_DNA"/>
</dbReference>
<protein>
    <submittedName>
        <fullName evidence="1">Uncharacterized protein</fullName>
    </submittedName>
</protein>
<sequence length="86" mass="9964">MGRERAKEDQNVLDTINVFILTSTRLSGFVGRHSFANMAFRREVPSLEKMALKFISKSPRQLEVILNDQTLERAHRIGKPTKSRRH</sequence>
<proteinExistence type="predicted"/>
<reference evidence="1 2" key="1">
    <citation type="journal article" date="2022" name="bioRxiv">
        <title>The genome of the oomycete Peronosclerospora sorghi, a cosmopolitan pathogen of maize and sorghum, is inflated with dispersed pseudogenes.</title>
        <authorList>
            <person name="Fletcher K."/>
            <person name="Martin F."/>
            <person name="Isakeit T."/>
            <person name="Cavanaugh K."/>
            <person name="Magill C."/>
            <person name="Michelmore R."/>
        </authorList>
    </citation>
    <scope>NUCLEOTIDE SEQUENCE [LARGE SCALE GENOMIC DNA]</scope>
    <source>
        <strain evidence="1">P6</strain>
    </source>
</reference>
<organism evidence="1 2">
    <name type="scientific">Peronosclerospora sorghi</name>
    <dbReference type="NCBI Taxonomy" id="230839"/>
    <lineage>
        <taxon>Eukaryota</taxon>
        <taxon>Sar</taxon>
        <taxon>Stramenopiles</taxon>
        <taxon>Oomycota</taxon>
        <taxon>Peronosporomycetes</taxon>
        <taxon>Peronosporales</taxon>
        <taxon>Peronosporaceae</taxon>
        <taxon>Peronosclerospora</taxon>
    </lineage>
</organism>
<keyword evidence="2" id="KW-1185">Reference proteome</keyword>
<gene>
    <name evidence="1" type="ORF">PsorP6_000679</name>
</gene>
<evidence type="ECO:0000313" key="1">
    <source>
        <dbReference type="EMBL" id="KAI9921182.1"/>
    </source>
</evidence>
<evidence type="ECO:0000313" key="2">
    <source>
        <dbReference type="Proteomes" id="UP001163321"/>
    </source>
</evidence>
<dbReference type="Proteomes" id="UP001163321">
    <property type="component" value="Chromosome 1"/>
</dbReference>
<name>A0ACC0WRG3_9STRA</name>
<accession>A0ACC0WRG3</accession>